<reference evidence="2" key="4">
    <citation type="submission" date="2015-06" db="UniProtKB">
        <authorList>
            <consortium name="EnsemblMetazoa"/>
        </authorList>
    </citation>
    <scope>IDENTIFICATION</scope>
</reference>
<protein>
    <submittedName>
        <fullName evidence="1 2">Uncharacterized protein</fullName>
    </submittedName>
</protein>
<dbReference type="VEuPathDB" id="VectorBase:ADAC009297"/>
<accession>W5J8L4</accession>
<dbReference type="EMBL" id="ADMH02002101">
    <property type="protein sequence ID" value="ETN59134.1"/>
    <property type="molecule type" value="Genomic_DNA"/>
</dbReference>
<dbReference type="OMA" id="IHYGKCA"/>
<proteinExistence type="predicted"/>
<evidence type="ECO:0000313" key="1">
    <source>
        <dbReference type="EMBL" id="ETN59134.1"/>
    </source>
</evidence>
<dbReference type="STRING" id="43151.W5J8L4"/>
<gene>
    <name evidence="1" type="ORF">AND_009297</name>
</gene>
<reference evidence="1" key="2">
    <citation type="submission" date="2010-05" db="EMBL/GenBank/DDBJ databases">
        <authorList>
            <person name="Almeida L.G."/>
            <person name="Nicolas M.F."/>
            <person name="Souza R.C."/>
            <person name="Vasconcelos A.T.R."/>
        </authorList>
    </citation>
    <scope>NUCLEOTIDE SEQUENCE</scope>
</reference>
<dbReference type="AlphaFoldDB" id="W5J8L4"/>
<reference evidence="1" key="3">
    <citation type="journal article" date="2013" name="Nucleic Acids Res.">
        <title>The genome of Anopheles darlingi, the main neotropical malaria vector.</title>
        <authorList>
            <person name="Marinotti O."/>
            <person name="Cerqueira G.C."/>
            <person name="de Almeida L.G."/>
            <person name="Ferro M.I."/>
            <person name="Loreto E.L."/>
            <person name="Zaha A."/>
            <person name="Teixeira S.M."/>
            <person name="Wespiser A.R."/>
            <person name="Almeida E Silva A."/>
            <person name="Schlindwein A.D."/>
            <person name="Pacheco A.C."/>
            <person name="Silva A.L."/>
            <person name="Graveley B.R."/>
            <person name="Walenz B.P."/>
            <person name="Lima Bde A."/>
            <person name="Ribeiro C.A."/>
            <person name="Nunes-Silva C.G."/>
            <person name="de Carvalho C.R."/>
            <person name="Soares C.M."/>
            <person name="de Menezes C.B."/>
            <person name="Matiolli C."/>
            <person name="Caffrey D."/>
            <person name="Araujo D.A."/>
            <person name="de Oliveira D.M."/>
            <person name="Golenbock D."/>
            <person name="Grisard E.C."/>
            <person name="Fantinatti-Garboggini F."/>
            <person name="de Carvalho F.M."/>
            <person name="Barcellos F.G."/>
            <person name="Prosdocimi F."/>
            <person name="May G."/>
            <person name="Azevedo Junior G.M."/>
            <person name="Guimaraes G.M."/>
            <person name="Goldman G.H."/>
            <person name="Padilha I.Q."/>
            <person name="Batista Jda S."/>
            <person name="Ferro J.A."/>
            <person name="Ribeiro J.M."/>
            <person name="Fietto J.L."/>
            <person name="Dabbas K.M."/>
            <person name="Cerdeira L."/>
            <person name="Agnez-Lima L.F."/>
            <person name="Brocchi M."/>
            <person name="de Carvalho M.O."/>
            <person name="Teixeira Mde M."/>
            <person name="Diniz Maia Mde M."/>
            <person name="Goldman M.H."/>
            <person name="Cruz Schneider M.P."/>
            <person name="Felipe M.S."/>
            <person name="Hungria M."/>
            <person name="Nicolas M.F."/>
            <person name="Pereira M."/>
            <person name="Montes M.A."/>
            <person name="Cantao M.E."/>
            <person name="Vincentz M."/>
            <person name="Rafael M.S."/>
            <person name="Silverman N."/>
            <person name="Stoco P.H."/>
            <person name="Souza R.C."/>
            <person name="Vicentini R."/>
            <person name="Gazzinelli R.T."/>
            <person name="Neves Rde O."/>
            <person name="Silva R."/>
            <person name="Astolfi-Filho S."/>
            <person name="Maciel T.E."/>
            <person name="Urmenyi T.P."/>
            <person name="Tadei W.P."/>
            <person name="Camargo E.P."/>
            <person name="de Vasconcelos A.T."/>
        </authorList>
    </citation>
    <scope>NUCLEOTIDE SEQUENCE</scope>
</reference>
<name>W5J8L4_ANODA</name>
<dbReference type="FunCoup" id="W5J8L4">
    <property type="interactions" value="9"/>
</dbReference>
<dbReference type="eggNOG" id="ENOG502TCSX">
    <property type="taxonomic scope" value="Eukaryota"/>
</dbReference>
<dbReference type="VEuPathDB" id="VectorBase:ADAR2_006376"/>
<reference evidence="1 3" key="1">
    <citation type="journal article" date="2010" name="BMC Genomics">
        <title>Combination of measures distinguishes pre-miRNAs from other stem-loops in the genome of the newly sequenced Anopheles darlingi.</title>
        <authorList>
            <person name="Mendes N.D."/>
            <person name="Freitas A.T."/>
            <person name="Vasconcelos A.T."/>
            <person name="Sagot M.F."/>
        </authorList>
    </citation>
    <scope>NUCLEOTIDE SEQUENCE</scope>
</reference>
<evidence type="ECO:0000313" key="3">
    <source>
        <dbReference type="Proteomes" id="UP000000673"/>
    </source>
</evidence>
<keyword evidence="3" id="KW-1185">Reference proteome</keyword>
<evidence type="ECO:0000313" key="2">
    <source>
        <dbReference type="EnsemblMetazoa" id="ADAC009297-PA"/>
    </source>
</evidence>
<dbReference type="Proteomes" id="UP000000673">
    <property type="component" value="Unassembled WGS sequence"/>
</dbReference>
<sequence>MDQLKFLEYCDFFKPILVEEILLVEHPSLLPNGKCSAIGKMAHGEDKLLSLMIPELPGSFQLEDGTFVLDISFRNYRGKRPQGGDHVEVCGTLMLYDTECSADINSTTTSGFLRERLMETDNIDELFKEMRLKYKPFIEVEYINPVKEARRMIACNLRMRCLQTNNPG</sequence>
<dbReference type="HOGENOM" id="CLU_1505002_0_0_1"/>
<organism evidence="1">
    <name type="scientific">Anopheles darlingi</name>
    <name type="common">Mosquito</name>
    <dbReference type="NCBI Taxonomy" id="43151"/>
    <lineage>
        <taxon>Eukaryota</taxon>
        <taxon>Metazoa</taxon>
        <taxon>Ecdysozoa</taxon>
        <taxon>Arthropoda</taxon>
        <taxon>Hexapoda</taxon>
        <taxon>Insecta</taxon>
        <taxon>Pterygota</taxon>
        <taxon>Neoptera</taxon>
        <taxon>Endopterygota</taxon>
        <taxon>Diptera</taxon>
        <taxon>Nematocera</taxon>
        <taxon>Culicoidea</taxon>
        <taxon>Culicidae</taxon>
        <taxon>Anophelinae</taxon>
        <taxon>Anopheles</taxon>
    </lineage>
</organism>
<dbReference type="EnsemblMetazoa" id="ADAC009297-RA">
    <property type="protein sequence ID" value="ADAC009297-PA"/>
    <property type="gene ID" value="ADAC009297"/>
</dbReference>